<accession>A0AAV4GKE5</accession>
<comment type="caution">
    <text evidence="1">The sequence shown here is derived from an EMBL/GenBank/DDBJ whole genome shotgun (WGS) entry which is preliminary data.</text>
</comment>
<organism evidence="1 2">
    <name type="scientific">Elysia marginata</name>
    <dbReference type="NCBI Taxonomy" id="1093978"/>
    <lineage>
        <taxon>Eukaryota</taxon>
        <taxon>Metazoa</taxon>
        <taxon>Spiralia</taxon>
        <taxon>Lophotrochozoa</taxon>
        <taxon>Mollusca</taxon>
        <taxon>Gastropoda</taxon>
        <taxon>Heterobranchia</taxon>
        <taxon>Euthyneura</taxon>
        <taxon>Panpulmonata</taxon>
        <taxon>Sacoglossa</taxon>
        <taxon>Placobranchoidea</taxon>
        <taxon>Plakobranchidae</taxon>
        <taxon>Elysia</taxon>
    </lineage>
</organism>
<proteinExistence type="predicted"/>
<dbReference type="AlphaFoldDB" id="A0AAV4GKE5"/>
<dbReference type="EMBL" id="BMAT01012094">
    <property type="protein sequence ID" value="GFR85749.1"/>
    <property type="molecule type" value="Genomic_DNA"/>
</dbReference>
<keyword evidence="2" id="KW-1185">Reference proteome</keyword>
<evidence type="ECO:0000313" key="2">
    <source>
        <dbReference type="Proteomes" id="UP000762676"/>
    </source>
</evidence>
<evidence type="ECO:0000313" key="1">
    <source>
        <dbReference type="EMBL" id="GFR85749.1"/>
    </source>
</evidence>
<name>A0AAV4GKE5_9GAST</name>
<protein>
    <submittedName>
        <fullName evidence="1">Uncharacterized protein</fullName>
    </submittedName>
</protein>
<reference evidence="1 2" key="1">
    <citation type="journal article" date="2021" name="Elife">
        <title>Chloroplast acquisition without the gene transfer in kleptoplastic sea slugs, Plakobranchus ocellatus.</title>
        <authorList>
            <person name="Maeda T."/>
            <person name="Takahashi S."/>
            <person name="Yoshida T."/>
            <person name="Shimamura S."/>
            <person name="Takaki Y."/>
            <person name="Nagai Y."/>
            <person name="Toyoda A."/>
            <person name="Suzuki Y."/>
            <person name="Arimoto A."/>
            <person name="Ishii H."/>
            <person name="Satoh N."/>
            <person name="Nishiyama T."/>
            <person name="Hasebe M."/>
            <person name="Maruyama T."/>
            <person name="Minagawa J."/>
            <person name="Obokata J."/>
            <person name="Shigenobu S."/>
        </authorList>
    </citation>
    <scope>NUCLEOTIDE SEQUENCE [LARGE SCALE GENOMIC DNA]</scope>
</reference>
<gene>
    <name evidence="1" type="ORF">ElyMa_006036100</name>
</gene>
<dbReference type="Proteomes" id="UP000762676">
    <property type="component" value="Unassembled WGS sequence"/>
</dbReference>
<sequence>MGAVVQLSISCSRAWSCAKRCQAPWVLSGVSTCLLINFCENCFEWTSPYMHFTMETPRTEPELEHSRLSLRVILGPSIPYCEAGEAPDISLPVKVSSSSRSASEPDPSHANYDIV</sequence>